<sequence length="69" mass="7766">MEYLYLDALPGIWTNQEQRPGDSSTEMALGCTKVARWIPLPPFSCTSTETVPDVYAREGEQTKDKMPTI</sequence>
<evidence type="ECO:0000313" key="1">
    <source>
        <dbReference type="EMBL" id="TFB06543.1"/>
    </source>
</evidence>
<dbReference type="RefSeq" id="XP_073562744.1">
    <property type="nucleotide sequence ID" value="XM_073698258.1"/>
</dbReference>
<reference evidence="1 2" key="1">
    <citation type="submission" date="2018-01" db="EMBL/GenBank/DDBJ databases">
        <title>Genome characterization of the sugarcane-associated fungus Trichoderma ghanense CCMA-1212 and their application in lignocelulose bioconversion.</title>
        <authorList>
            <person name="Steindorff A.S."/>
            <person name="Mendes T.D."/>
            <person name="Vilela E.S.D."/>
            <person name="Rodrigues D.S."/>
            <person name="Formighieri E.F."/>
            <person name="Melo I.S."/>
            <person name="Favaro L.C.L."/>
        </authorList>
    </citation>
    <scope>NUCLEOTIDE SEQUENCE [LARGE SCALE GENOMIC DNA]</scope>
    <source>
        <strain evidence="1 2">CCMA-1212</strain>
    </source>
</reference>
<proteinExistence type="predicted"/>
<dbReference type="Proteomes" id="UP001642720">
    <property type="component" value="Unassembled WGS sequence"/>
</dbReference>
<gene>
    <name evidence="1" type="ORF">CCMA1212_000801</name>
</gene>
<accession>A0ABY2HE37</accession>
<dbReference type="EMBL" id="PPTA01000001">
    <property type="protein sequence ID" value="TFB06543.1"/>
    <property type="molecule type" value="Genomic_DNA"/>
</dbReference>
<keyword evidence="2" id="KW-1185">Reference proteome</keyword>
<dbReference type="GeneID" id="300572708"/>
<comment type="caution">
    <text evidence="1">The sequence shown here is derived from an EMBL/GenBank/DDBJ whole genome shotgun (WGS) entry which is preliminary data.</text>
</comment>
<evidence type="ECO:0000313" key="2">
    <source>
        <dbReference type="Proteomes" id="UP001642720"/>
    </source>
</evidence>
<organism evidence="1 2">
    <name type="scientific">Trichoderma ghanense</name>
    <dbReference type="NCBI Taxonomy" id="65468"/>
    <lineage>
        <taxon>Eukaryota</taxon>
        <taxon>Fungi</taxon>
        <taxon>Dikarya</taxon>
        <taxon>Ascomycota</taxon>
        <taxon>Pezizomycotina</taxon>
        <taxon>Sordariomycetes</taxon>
        <taxon>Hypocreomycetidae</taxon>
        <taxon>Hypocreales</taxon>
        <taxon>Hypocreaceae</taxon>
        <taxon>Trichoderma</taxon>
    </lineage>
</organism>
<name>A0ABY2HE37_9HYPO</name>
<protein>
    <submittedName>
        <fullName evidence="1">Uncharacterized protein</fullName>
    </submittedName>
</protein>